<proteinExistence type="predicted"/>
<accession>A0A6J6EG03</accession>
<dbReference type="EMBL" id="CAEZTV010000009">
    <property type="protein sequence ID" value="CAB4574164.1"/>
    <property type="molecule type" value="Genomic_DNA"/>
</dbReference>
<evidence type="ECO:0000313" key="1">
    <source>
        <dbReference type="EMBL" id="CAB4574164.1"/>
    </source>
</evidence>
<gene>
    <name evidence="1" type="ORF">UFOPK1747_00156</name>
</gene>
<sequence length="227" mass="25730">MFVDLMESEVIVTGRLVDASNATLYGHLKSDENMKVIYKPIAGERPLWDFPNGNLASREVAAFRFSEIFELDLVPPTVMRNGPYGDGMVQLWRNDAQPSNLIEVGQSDHPSLRKLAFFDCIINNADRKYGHLLILDDGRIQGCDHGVCFHTEDKLRSVLWQFAGESFNEEEINLLDKVIGHDLAKDFSQLLQIDEIDAIKARAIRLRSERIFPLPATDRPAIPWPPV</sequence>
<organism evidence="1">
    <name type="scientific">freshwater metagenome</name>
    <dbReference type="NCBI Taxonomy" id="449393"/>
    <lineage>
        <taxon>unclassified sequences</taxon>
        <taxon>metagenomes</taxon>
        <taxon>ecological metagenomes</taxon>
    </lineage>
</organism>
<reference evidence="1" key="1">
    <citation type="submission" date="2020-05" db="EMBL/GenBank/DDBJ databases">
        <authorList>
            <person name="Chiriac C."/>
            <person name="Salcher M."/>
            <person name="Ghai R."/>
            <person name="Kavagutti S V."/>
        </authorList>
    </citation>
    <scope>NUCLEOTIDE SEQUENCE</scope>
</reference>
<name>A0A6J6EG03_9ZZZZ</name>
<protein>
    <submittedName>
        <fullName evidence="1">Unannotated protein</fullName>
    </submittedName>
</protein>
<dbReference type="AlphaFoldDB" id="A0A6J6EG03"/>